<evidence type="ECO:0000313" key="3">
    <source>
        <dbReference type="Proteomes" id="UP000536275"/>
    </source>
</evidence>
<feature type="region of interest" description="Disordered" evidence="1">
    <location>
        <begin position="1"/>
        <end position="24"/>
    </location>
</feature>
<proteinExistence type="predicted"/>
<comment type="caution">
    <text evidence="2">The sequence shown here is derived from an EMBL/GenBank/DDBJ whole genome shotgun (WGS) entry which is preliminary data.</text>
</comment>
<protein>
    <submittedName>
        <fullName evidence="2">Uncharacterized protein</fullName>
    </submittedName>
</protein>
<organism evidence="2 3">
    <name type="scientific">Candida albicans</name>
    <name type="common">Yeast</name>
    <dbReference type="NCBI Taxonomy" id="5476"/>
    <lineage>
        <taxon>Eukaryota</taxon>
        <taxon>Fungi</taxon>
        <taxon>Dikarya</taxon>
        <taxon>Ascomycota</taxon>
        <taxon>Saccharomycotina</taxon>
        <taxon>Pichiomycetes</taxon>
        <taxon>Debaryomycetaceae</taxon>
        <taxon>Candida/Lodderomyces clade</taxon>
        <taxon>Candida</taxon>
    </lineage>
</organism>
<evidence type="ECO:0000256" key="1">
    <source>
        <dbReference type="SAM" id="MobiDB-lite"/>
    </source>
</evidence>
<dbReference type="EMBL" id="JABWAD010000021">
    <property type="protein sequence ID" value="KAF6071198.1"/>
    <property type="molecule type" value="Genomic_DNA"/>
</dbReference>
<name>A0A8H6C0H5_CANAX</name>
<feature type="region of interest" description="Disordered" evidence="1">
    <location>
        <begin position="150"/>
        <end position="193"/>
    </location>
</feature>
<sequence length="193" mass="21693">MSSSPKDILPLTHRPFGDENQHYVDHPEPELLATSVGKEVDGRLIPSSSTISLLSLNQSPSLRNSTTTSYTNLQHLQRMQPYHNQKVTTSPADYTHSFSTSRFIPIQQQPTPDSPNLAPISLGSSPSRFWLSSPPKSMNRIGDEPVIRPVQTPLEEPPMTPLYLNRPNVTRSDYFSRVSTVSEEEERRSMGHK</sequence>
<dbReference type="AlphaFoldDB" id="A0A8H6C0H5"/>
<evidence type="ECO:0000313" key="2">
    <source>
        <dbReference type="EMBL" id="KAF6071198.1"/>
    </source>
</evidence>
<feature type="compositionally biased region" description="Basic and acidic residues" evidence="1">
    <location>
        <begin position="15"/>
        <end position="24"/>
    </location>
</feature>
<dbReference type="Proteomes" id="UP000536275">
    <property type="component" value="Unassembled WGS sequence"/>
</dbReference>
<reference evidence="2 3" key="1">
    <citation type="submission" date="2020-03" db="EMBL/GenBank/DDBJ databases">
        <title>FDA dAtabase for Regulatory Grade micrObial Sequences (FDA-ARGOS): Supporting development and validation of Infectious Disease Dx tests.</title>
        <authorList>
            <person name="Campos J."/>
            <person name="Goldberg B."/>
            <person name="Tallon L."/>
            <person name="Sadzewicz L."/>
            <person name="Vavikolanu K."/>
            <person name="Mehta A."/>
            <person name="Aluvathingal J."/>
            <person name="Nadendla S."/>
            <person name="Nandy P."/>
            <person name="Geyer C."/>
            <person name="Yan Y."/>
            <person name="Sichtig H."/>
        </authorList>
    </citation>
    <scope>NUCLEOTIDE SEQUENCE [LARGE SCALE GENOMIC DNA]</scope>
    <source>
        <strain evidence="2 3">FDAARGOS_656</strain>
    </source>
</reference>
<gene>
    <name evidence="2" type="ORF">FOB64_001604</name>
</gene>
<accession>A0A8H6C0H5</accession>